<accession>A0ACC0Y8Z5</accession>
<gene>
    <name evidence="1" type="ORF">Pint_12701</name>
</gene>
<proteinExistence type="predicted"/>
<organism evidence="1 2">
    <name type="scientific">Pistacia integerrima</name>
    <dbReference type="NCBI Taxonomy" id="434235"/>
    <lineage>
        <taxon>Eukaryota</taxon>
        <taxon>Viridiplantae</taxon>
        <taxon>Streptophyta</taxon>
        <taxon>Embryophyta</taxon>
        <taxon>Tracheophyta</taxon>
        <taxon>Spermatophyta</taxon>
        <taxon>Magnoliopsida</taxon>
        <taxon>eudicotyledons</taxon>
        <taxon>Gunneridae</taxon>
        <taxon>Pentapetalae</taxon>
        <taxon>rosids</taxon>
        <taxon>malvids</taxon>
        <taxon>Sapindales</taxon>
        <taxon>Anacardiaceae</taxon>
        <taxon>Pistacia</taxon>
    </lineage>
</organism>
<keyword evidence="2" id="KW-1185">Reference proteome</keyword>
<comment type="caution">
    <text evidence="1">The sequence shown here is derived from an EMBL/GenBank/DDBJ whole genome shotgun (WGS) entry which is preliminary data.</text>
</comment>
<sequence length="831" mass="93193">MKIMWLRKRRIAQFCNGGGGLDDDDRTDGGVEALSRDEGSQMSVTDGVLPSLGVTARSCRRIKLRRFIISPFDPRYRTWLAFDVISSIPYEATTKILPSPLQSYGYFNILRLWRLRRVSKLFARLEKDKNYNYVRVRYVKLSCVTLFVVHCAACFFYFLAENYPEPDRTWIGQTLGNFKQTSLWVKYVTSIYWSITTFTTTGYGDIHPANTRERLFDIFYMFLNLGLLSYLLGNMNNLVIHGTSRTRQFRDTIQAASSFAKRNQLPVRLQDQMLSHLCLRYRTDSEGLHQQETIESLPKAIQSSISHFLFYSLVDQVYLFRGVSNDLLFQLVTEMKAEYFPPREDVILQNEAPNDFYIFVTGAADLITRKGGIEQVVAEAKPGDVVGEVGLLCYRPQLFTVRTKRLSQLLRLNRTAFLNLLQANVGDGTIIMNNLLQHLKDSGDPMMKPILTDTEQKLAQGRMDLPLSLCFAAVRGDDLLLQQLLRRGSDPNELDNSGRTALHIAASKGYEHCIVLLLEYGADPNIKDLEGSVPLWEAILGKHESVVKILAESGAMISSGDVGQFACTAIEQNNLDLLKDIVCHGGDLTRPNSNGTTPLHKAISEGNVEIVKFLIDQGANIDKPDIHGWTPRALADHQGLEDIQILLTTRQQTKKSPVFSIPKEQGLPYFGKHVVKYSSEPSISPFCPEFIPPVSKVTRSDSHWRRRPNHFQNSLFGIMSAANTAERDSAACSGGFSSFPTSSSYPARVTISCPEKAEVAGKLVPLPKSLEELLNIGARKFGFSPIKILTKEGAEIDDIDLIRDGDHLILVSDNSRNQMAEEPSSKTHSGS</sequence>
<dbReference type="Proteomes" id="UP001163603">
    <property type="component" value="Chromosome 8"/>
</dbReference>
<evidence type="ECO:0000313" key="1">
    <source>
        <dbReference type="EMBL" id="KAJ0030625.1"/>
    </source>
</evidence>
<evidence type="ECO:0000313" key="2">
    <source>
        <dbReference type="Proteomes" id="UP001163603"/>
    </source>
</evidence>
<reference evidence="2" key="1">
    <citation type="journal article" date="2023" name="G3 (Bethesda)">
        <title>Genome assembly and association tests identify interacting loci associated with vigor, precocity, and sex in interspecific pistachio rootstocks.</title>
        <authorList>
            <person name="Palmer W."/>
            <person name="Jacygrad E."/>
            <person name="Sagayaradj S."/>
            <person name="Cavanaugh K."/>
            <person name="Han R."/>
            <person name="Bertier L."/>
            <person name="Beede B."/>
            <person name="Kafkas S."/>
            <person name="Golino D."/>
            <person name="Preece J."/>
            <person name="Michelmore R."/>
        </authorList>
    </citation>
    <scope>NUCLEOTIDE SEQUENCE [LARGE SCALE GENOMIC DNA]</scope>
</reference>
<dbReference type="EMBL" id="CM047743">
    <property type="protein sequence ID" value="KAJ0030625.1"/>
    <property type="molecule type" value="Genomic_DNA"/>
</dbReference>
<name>A0ACC0Y8Z5_9ROSI</name>
<protein>
    <submittedName>
        <fullName evidence="1">Uncharacterized protein</fullName>
    </submittedName>
</protein>